<evidence type="ECO:0000313" key="2">
    <source>
        <dbReference type="EMBL" id="KAE9621150.1"/>
    </source>
</evidence>
<evidence type="ECO:0008006" key="4">
    <source>
        <dbReference type="Google" id="ProtNLM"/>
    </source>
</evidence>
<proteinExistence type="predicted"/>
<dbReference type="EMBL" id="WOCE01000001">
    <property type="protein sequence ID" value="KAE9621150.1"/>
    <property type="molecule type" value="Genomic_DNA"/>
</dbReference>
<name>A0A6A4R4Y8_LUPAL</name>
<dbReference type="Proteomes" id="UP000447434">
    <property type="component" value="Chromosome 1"/>
</dbReference>
<protein>
    <recommendedName>
        <fullName evidence="4">Thionin-like protein</fullName>
    </recommendedName>
</protein>
<organism evidence="2 3">
    <name type="scientific">Lupinus albus</name>
    <name type="common">White lupine</name>
    <name type="synonym">Lupinus termis</name>
    <dbReference type="NCBI Taxonomy" id="3870"/>
    <lineage>
        <taxon>Eukaryota</taxon>
        <taxon>Viridiplantae</taxon>
        <taxon>Streptophyta</taxon>
        <taxon>Embryophyta</taxon>
        <taxon>Tracheophyta</taxon>
        <taxon>Spermatophyta</taxon>
        <taxon>Magnoliopsida</taxon>
        <taxon>eudicotyledons</taxon>
        <taxon>Gunneridae</taxon>
        <taxon>Pentapetalae</taxon>
        <taxon>rosids</taxon>
        <taxon>fabids</taxon>
        <taxon>Fabales</taxon>
        <taxon>Fabaceae</taxon>
        <taxon>Papilionoideae</taxon>
        <taxon>50 kb inversion clade</taxon>
        <taxon>genistoids sensu lato</taxon>
        <taxon>core genistoids</taxon>
        <taxon>Genisteae</taxon>
        <taxon>Lupinus</taxon>
    </lineage>
</organism>
<keyword evidence="3" id="KW-1185">Reference proteome</keyword>
<feature type="signal peptide" evidence="1">
    <location>
        <begin position="1"/>
        <end position="26"/>
    </location>
</feature>
<evidence type="ECO:0000313" key="3">
    <source>
        <dbReference type="Proteomes" id="UP000447434"/>
    </source>
</evidence>
<accession>A0A6A4R4Y8</accession>
<sequence>MASKKTLAAFLICLVIAMAFVEKAETLSDCAKECMPVCLKEKGATIDACSPACEEYCSQYASKNK</sequence>
<comment type="caution">
    <text evidence="2">The sequence shown here is derived from an EMBL/GenBank/DDBJ whole genome shotgun (WGS) entry which is preliminary data.</text>
</comment>
<reference evidence="3" key="1">
    <citation type="journal article" date="2020" name="Nat. Commun.">
        <title>Genome sequence of the cluster root forming white lupin.</title>
        <authorList>
            <person name="Hufnagel B."/>
            <person name="Marques A."/>
            <person name="Soriano A."/>
            <person name="Marques L."/>
            <person name="Divol F."/>
            <person name="Doumas P."/>
            <person name="Sallet E."/>
            <person name="Mancinotti D."/>
            <person name="Carrere S."/>
            <person name="Marande W."/>
            <person name="Arribat S."/>
            <person name="Keller J."/>
            <person name="Huneau C."/>
            <person name="Blein T."/>
            <person name="Aime D."/>
            <person name="Laguerre M."/>
            <person name="Taylor J."/>
            <person name="Schubert V."/>
            <person name="Nelson M."/>
            <person name="Geu-Flores F."/>
            <person name="Crespi M."/>
            <person name="Gallardo-Guerrero K."/>
            <person name="Delaux P.-M."/>
            <person name="Salse J."/>
            <person name="Berges H."/>
            <person name="Guyot R."/>
            <person name="Gouzy J."/>
            <person name="Peret B."/>
        </authorList>
    </citation>
    <scope>NUCLEOTIDE SEQUENCE [LARGE SCALE GENOMIC DNA]</scope>
    <source>
        <strain evidence="3">cv. Amiga</strain>
    </source>
</reference>
<keyword evidence="1" id="KW-0732">Signal</keyword>
<dbReference type="OrthoDB" id="1730601at2759"/>
<feature type="chain" id="PRO_5025347583" description="Thionin-like protein" evidence="1">
    <location>
        <begin position="27"/>
        <end position="65"/>
    </location>
</feature>
<gene>
    <name evidence="2" type="ORF">Lalb_Chr01g0010471</name>
</gene>
<dbReference type="AlphaFoldDB" id="A0A6A4R4Y8"/>
<evidence type="ECO:0000256" key="1">
    <source>
        <dbReference type="SAM" id="SignalP"/>
    </source>
</evidence>